<gene>
    <name evidence="1" type="ORF">OVA965_LOCUS20077</name>
    <name evidence="2" type="ORF">TMI583_LOCUS20353</name>
</gene>
<protein>
    <submittedName>
        <fullName evidence="2">Uncharacterized protein</fullName>
    </submittedName>
</protein>
<evidence type="ECO:0000313" key="1">
    <source>
        <dbReference type="EMBL" id="CAF1118840.1"/>
    </source>
</evidence>
<dbReference type="EMBL" id="CAJNOK010010556">
    <property type="protein sequence ID" value="CAF1118840.1"/>
    <property type="molecule type" value="Genomic_DNA"/>
</dbReference>
<name>A0A8S2LIJ6_9BILA</name>
<comment type="caution">
    <text evidence="2">The sequence shown here is derived from an EMBL/GenBank/DDBJ whole genome shotgun (WGS) entry which is preliminary data.</text>
</comment>
<dbReference type="Proteomes" id="UP000677228">
    <property type="component" value="Unassembled WGS sequence"/>
</dbReference>
<dbReference type="Proteomes" id="UP000682733">
    <property type="component" value="Unassembled WGS sequence"/>
</dbReference>
<sequence>MPTSIISKSNASQRIVATTASYQRQLSPQHQSSTQYQSLSIRQPCTQTTSYFAPVHQPHTYGPSYNQQHASPYTVNRREGGMSYASELDAEPVDLVDENIRPAHLVTINQNALDMLVERCSMLEKEMQTLQSKTDKVPKIALTSTRNEQLWNNQNLLEKPRTALPATYLCYPVRKMYTAEEIKSRVPQLQRTDGDERLDKIKECLTTSYFSHDPYLVDEFMSTKGRESLHAQERTKRSQEKCKAALRLTDNNKNIVDISSMNMNNSQDSPDIDIFNDI</sequence>
<proteinExistence type="predicted"/>
<evidence type="ECO:0000313" key="3">
    <source>
        <dbReference type="Proteomes" id="UP000682733"/>
    </source>
</evidence>
<reference evidence="2" key="1">
    <citation type="submission" date="2021-02" db="EMBL/GenBank/DDBJ databases">
        <authorList>
            <person name="Nowell W R."/>
        </authorList>
    </citation>
    <scope>NUCLEOTIDE SEQUENCE</scope>
</reference>
<organism evidence="2 3">
    <name type="scientific">Didymodactylos carnosus</name>
    <dbReference type="NCBI Taxonomy" id="1234261"/>
    <lineage>
        <taxon>Eukaryota</taxon>
        <taxon>Metazoa</taxon>
        <taxon>Spiralia</taxon>
        <taxon>Gnathifera</taxon>
        <taxon>Rotifera</taxon>
        <taxon>Eurotatoria</taxon>
        <taxon>Bdelloidea</taxon>
        <taxon>Philodinida</taxon>
        <taxon>Philodinidae</taxon>
        <taxon>Didymodactylos</taxon>
    </lineage>
</organism>
<dbReference type="AlphaFoldDB" id="A0A8S2LIJ6"/>
<accession>A0A8S2LIJ6</accession>
<evidence type="ECO:0000313" key="2">
    <source>
        <dbReference type="EMBL" id="CAF3891385.1"/>
    </source>
</evidence>
<dbReference type="EMBL" id="CAJOBA010016380">
    <property type="protein sequence ID" value="CAF3891385.1"/>
    <property type="molecule type" value="Genomic_DNA"/>
</dbReference>